<dbReference type="Proteomes" id="UP000326877">
    <property type="component" value="Unassembled WGS sequence"/>
</dbReference>
<feature type="region of interest" description="Disordered" evidence="3">
    <location>
        <begin position="30"/>
        <end position="147"/>
    </location>
</feature>
<gene>
    <name evidence="5" type="primary">FMP21</name>
    <name evidence="4" type="ORF">BDV23DRAFT_32220</name>
    <name evidence="5" type="ORF">ETB97_001277</name>
</gene>
<keyword evidence="6" id="KW-1185">Reference proteome</keyword>
<evidence type="ECO:0000313" key="4">
    <source>
        <dbReference type="EMBL" id="KAE8393586.1"/>
    </source>
</evidence>
<reference evidence="5 6" key="1">
    <citation type="submission" date="2019-04" db="EMBL/GenBank/DDBJ databases">
        <title>Aspergillus burnettii sp. nov., novel species from soil in southeast Queensland.</title>
        <authorList>
            <person name="Gilchrist C.L.M."/>
            <person name="Pitt J.I."/>
            <person name="Lange L."/>
            <person name="Lacey H.J."/>
            <person name="Vuong D."/>
            <person name="Midgley D.J."/>
            <person name="Greenfield P."/>
            <person name="Bradbury M."/>
            <person name="Lacey E."/>
            <person name="Busk P.K."/>
            <person name="Pilgaard B."/>
            <person name="Chooi Y.H."/>
            <person name="Piggott A.M."/>
        </authorList>
    </citation>
    <scope>NUCLEOTIDE SEQUENCE [LARGE SCALE GENOMIC DNA]</scope>
    <source>
        <strain evidence="5 6">FRR 5400</strain>
    </source>
</reference>
<accession>A0A8H6A5R5</accession>
<reference evidence="4" key="2">
    <citation type="submission" date="2019-04" db="EMBL/GenBank/DDBJ databases">
        <title>Friends and foes A comparative genomics studyof 23 Aspergillus species from section Flavi.</title>
        <authorList>
            <consortium name="DOE Joint Genome Institute"/>
            <person name="Kjaerbolling I."/>
            <person name="Vesth T."/>
            <person name="Frisvad J.C."/>
            <person name="Nybo J.L."/>
            <person name="Theobald S."/>
            <person name="Kildgaard S."/>
            <person name="Isbrandt T."/>
            <person name="Kuo A."/>
            <person name="Sato A."/>
            <person name="Lyhne E.K."/>
            <person name="Kogle M.E."/>
            <person name="Wiebenga A."/>
            <person name="Kun R.S."/>
            <person name="Lubbers R.J."/>
            <person name="Makela M.R."/>
            <person name="Barry K."/>
            <person name="Chovatia M."/>
            <person name="Clum A."/>
            <person name="Daum C."/>
            <person name="Haridas S."/>
            <person name="He G."/>
            <person name="LaButti K."/>
            <person name="Lipzen A."/>
            <person name="Mondo S."/>
            <person name="Riley R."/>
            <person name="Salamov A."/>
            <person name="Simmons B.A."/>
            <person name="Magnuson J.K."/>
            <person name="Henrissat B."/>
            <person name="Mortensen U.H."/>
            <person name="Larsen T.O."/>
            <person name="Devries R.P."/>
            <person name="Grigoriev I.V."/>
            <person name="Machida M."/>
            <person name="Baker S.E."/>
            <person name="Andersen M.R."/>
        </authorList>
    </citation>
    <scope>NUCLEOTIDE SEQUENCE [LARGE SCALE GENOMIC DNA]</scope>
    <source>
        <strain evidence="4">IBT 14317</strain>
    </source>
</reference>
<feature type="compositionally biased region" description="Basic and acidic residues" evidence="3">
    <location>
        <begin position="51"/>
        <end position="64"/>
    </location>
</feature>
<dbReference type="Proteomes" id="UP000541154">
    <property type="component" value="Unassembled WGS sequence"/>
</dbReference>
<dbReference type="InterPro" id="IPR012875">
    <property type="entry name" value="SDHF4"/>
</dbReference>
<evidence type="ECO:0000313" key="6">
    <source>
        <dbReference type="Proteomes" id="UP000541154"/>
    </source>
</evidence>
<dbReference type="OrthoDB" id="201362at2759"/>
<protein>
    <recommendedName>
        <fullName evidence="2">Succinate dehydrogenase assembly factor 4, mitochondrial</fullName>
    </recommendedName>
</protein>
<feature type="compositionally biased region" description="Basic and acidic residues" evidence="3">
    <location>
        <begin position="88"/>
        <end position="111"/>
    </location>
</feature>
<accession>A0A5N6G1Q2</accession>
<sequence length="147" mass="16143">MAFSLASRRVFSPFNKTLRISSRVFSTHPVLRSSDDKPSIAFGSGPAPPRLPKEEQEIFEELQRKSTGAFSTPQINQSPNSAPVNENPEFKATGDGEELHPDLRGGVKPEFEGEQNPKTGEIGGPKNEPLRWGAEGDWSYGGRVTDF</sequence>
<dbReference type="AlphaFoldDB" id="A0A5N6G1Q2"/>
<evidence type="ECO:0000256" key="2">
    <source>
        <dbReference type="ARBA" id="ARBA00022170"/>
    </source>
</evidence>
<organism evidence="4">
    <name type="scientific">Petromyces alliaceus</name>
    <name type="common">Aspergillus alliaceus</name>
    <dbReference type="NCBI Taxonomy" id="209559"/>
    <lineage>
        <taxon>Eukaryota</taxon>
        <taxon>Fungi</taxon>
        <taxon>Dikarya</taxon>
        <taxon>Ascomycota</taxon>
        <taxon>Pezizomycotina</taxon>
        <taxon>Eurotiomycetes</taxon>
        <taxon>Eurotiomycetidae</taxon>
        <taxon>Eurotiales</taxon>
        <taxon>Aspergillaceae</taxon>
        <taxon>Aspergillus</taxon>
        <taxon>Aspergillus subgen. Circumdati</taxon>
    </lineage>
</organism>
<dbReference type="Pfam" id="PF07896">
    <property type="entry name" value="DUF1674"/>
    <property type="match status" value="1"/>
</dbReference>
<dbReference type="EMBL" id="SPNV01000123">
    <property type="protein sequence ID" value="KAF5860644.1"/>
    <property type="molecule type" value="Genomic_DNA"/>
</dbReference>
<dbReference type="GO" id="GO:0005739">
    <property type="term" value="C:mitochondrion"/>
    <property type="evidence" value="ECO:0007669"/>
    <property type="project" value="TreeGrafter"/>
</dbReference>
<evidence type="ECO:0000256" key="1">
    <source>
        <dbReference type="ARBA" id="ARBA00005701"/>
    </source>
</evidence>
<dbReference type="EMBL" id="ML735228">
    <property type="protein sequence ID" value="KAE8393586.1"/>
    <property type="molecule type" value="Genomic_DNA"/>
</dbReference>
<dbReference type="PANTHER" id="PTHR28524">
    <property type="entry name" value="SUCCINATE DEHYDROGENASE ASSEMBLY FACTOR 4, MITOCHONDRIAL"/>
    <property type="match status" value="1"/>
</dbReference>
<evidence type="ECO:0000256" key="3">
    <source>
        <dbReference type="SAM" id="MobiDB-lite"/>
    </source>
</evidence>
<comment type="similarity">
    <text evidence="1">Belongs to the SDHAF4 family.</text>
</comment>
<dbReference type="GO" id="GO:0034553">
    <property type="term" value="P:mitochondrial respiratory chain complex II assembly"/>
    <property type="evidence" value="ECO:0007669"/>
    <property type="project" value="TreeGrafter"/>
</dbReference>
<dbReference type="OMA" id="GGDWSYN"/>
<feature type="compositionally biased region" description="Polar residues" evidence="3">
    <location>
        <begin position="65"/>
        <end position="84"/>
    </location>
</feature>
<proteinExistence type="inferred from homology"/>
<accession>A0A5N7CHE9</accession>
<dbReference type="PANTHER" id="PTHR28524:SF3">
    <property type="entry name" value="SUCCINATE DEHYDROGENASE ASSEMBLY FACTOR 4, MITOCHONDRIAL"/>
    <property type="match status" value="1"/>
</dbReference>
<name>A0A5N6G1Q2_PETAA</name>
<evidence type="ECO:0000313" key="5">
    <source>
        <dbReference type="EMBL" id="KAF5860644.1"/>
    </source>
</evidence>